<evidence type="ECO:0000313" key="2">
    <source>
        <dbReference type="Proteomes" id="UP000533476"/>
    </source>
</evidence>
<dbReference type="EMBL" id="JABBVZ010000080">
    <property type="protein sequence ID" value="NMP24044.1"/>
    <property type="molecule type" value="Genomic_DNA"/>
</dbReference>
<keyword evidence="2" id="KW-1185">Reference proteome</keyword>
<gene>
    <name evidence="1" type="ORF">HIJ39_17055</name>
</gene>
<comment type="caution">
    <text evidence="1">The sequence shown here is derived from an EMBL/GenBank/DDBJ whole genome shotgun (WGS) entry which is preliminary data.</text>
</comment>
<dbReference type="RefSeq" id="WP_169101821.1">
    <property type="nucleotide sequence ID" value="NZ_JABBVZ010000080.1"/>
</dbReference>
<dbReference type="Proteomes" id="UP000533476">
    <property type="component" value="Unassembled WGS sequence"/>
</dbReference>
<protein>
    <recommendedName>
        <fullName evidence="3">Viral coat protein P2 N-terminal domain-containing protein</fullName>
    </recommendedName>
</protein>
<reference evidence="1 2" key="1">
    <citation type="submission" date="2020-04" db="EMBL/GenBank/DDBJ databases">
        <authorList>
            <person name="Zhang R."/>
            <person name="Schippers A."/>
        </authorList>
    </citation>
    <scope>NUCLEOTIDE SEQUENCE [LARGE SCALE GENOMIC DNA]</scope>
    <source>
        <strain evidence="1 2">DSM 109850</strain>
    </source>
</reference>
<proteinExistence type="predicted"/>
<dbReference type="AlphaFoldDB" id="A0A7Y0L669"/>
<accession>A0A7Y0L669</accession>
<sequence>MRQVVRQIKSVPYAAGQMEIPIPRTGYLSRIWVRFNGTLDNTGSAAGTAGYRAPWSLLQSARLNVNGNLYPLSADGYGYEMLARLMRPGYQDDSQMGVAVGSNTVEFTTPLPVTVTDANMTGVIWAGNPETTIMLELLWRDATDPAFFSGTGTLTGTVEVWAESFLFSGNEMKPDISTLHNFTVISQNLPGTGEQYITLPTLNQVYLRIFHVIENNGAALGYTPGLMFQLDIEDYEKPYSFTDGEMQQLQNYRYLGKLPVSTGVRAYDLYWTRTLRDVVNSTGLSLFQARVIVPDSLTITAPAKIYTYIESLSPLH</sequence>
<name>A0A7Y0L669_9FIRM</name>
<organism evidence="1 2">
    <name type="scientific">Sulfobacillus harzensis</name>
    <dbReference type="NCBI Taxonomy" id="2729629"/>
    <lineage>
        <taxon>Bacteria</taxon>
        <taxon>Bacillati</taxon>
        <taxon>Bacillota</taxon>
        <taxon>Clostridia</taxon>
        <taxon>Eubacteriales</taxon>
        <taxon>Clostridiales Family XVII. Incertae Sedis</taxon>
        <taxon>Sulfobacillus</taxon>
    </lineage>
</organism>
<evidence type="ECO:0000313" key="1">
    <source>
        <dbReference type="EMBL" id="NMP24044.1"/>
    </source>
</evidence>
<evidence type="ECO:0008006" key="3">
    <source>
        <dbReference type="Google" id="ProtNLM"/>
    </source>
</evidence>